<dbReference type="Pfam" id="PF00069">
    <property type="entry name" value="Pkinase"/>
    <property type="match status" value="1"/>
</dbReference>
<dbReference type="InterPro" id="IPR036181">
    <property type="entry name" value="MIT_dom_sf"/>
</dbReference>
<dbReference type="Gene3D" id="1.20.58.80">
    <property type="entry name" value="Phosphotransferase system, lactose/cellobiose-type IIA subunit"/>
    <property type="match status" value="1"/>
</dbReference>
<dbReference type="SUPFAM" id="SSF56112">
    <property type="entry name" value="Protein kinase-like (PK-like)"/>
    <property type="match status" value="1"/>
</dbReference>
<evidence type="ECO:0000259" key="1">
    <source>
        <dbReference type="PROSITE" id="PS50011"/>
    </source>
</evidence>
<dbReference type="PANTHER" id="PTHR15508">
    <property type="entry name" value="RIBOSOMAL PROTEIN S6 KINASE"/>
    <property type="match status" value="1"/>
</dbReference>
<accession>A0ABD2NCA4</accession>
<comment type="caution">
    <text evidence="3">The sequence shown here is derived from an EMBL/GenBank/DDBJ whole genome shotgun (WGS) entry which is preliminary data.</text>
</comment>
<dbReference type="SUPFAM" id="SSF116846">
    <property type="entry name" value="MIT domain"/>
    <property type="match status" value="1"/>
</dbReference>
<feature type="domain" description="Protein kinase" evidence="1">
    <location>
        <begin position="314"/>
        <end position="676"/>
    </location>
</feature>
<dbReference type="PANTHER" id="PTHR15508:SF8">
    <property type="entry name" value="LD24550P"/>
    <property type="match status" value="1"/>
</dbReference>
<dbReference type="AlphaFoldDB" id="A0ABD2NCA4"/>
<dbReference type="InterPro" id="IPR011009">
    <property type="entry name" value="Kinase-like_dom_sf"/>
</dbReference>
<dbReference type="Gene3D" id="3.30.1520.10">
    <property type="entry name" value="Phox-like domain"/>
    <property type="match status" value="1"/>
</dbReference>
<evidence type="ECO:0000313" key="3">
    <source>
        <dbReference type="EMBL" id="KAL3276204.1"/>
    </source>
</evidence>
<feature type="domain" description="PX" evidence="2">
    <location>
        <begin position="1"/>
        <end position="132"/>
    </location>
</feature>
<evidence type="ECO:0008006" key="5">
    <source>
        <dbReference type="Google" id="ProtNLM"/>
    </source>
</evidence>
<gene>
    <name evidence="3" type="ORF">HHI36_020922</name>
</gene>
<protein>
    <recommendedName>
        <fullName evidence="5">Ribosomal protein S6 kinase delta-1</fullName>
    </recommendedName>
</protein>
<dbReference type="InterPro" id="IPR000719">
    <property type="entry name" value="Prot_kinase_dom"/>
</dbReference>
<dbReference type="Proteomes" id="UP001516400">
    <property type="component" value="Unassembled WGS sequence"/>
</dbReference>
<dbReference type="InterPro" id="IPR007330">
    <property type="entry name" value="MIT_dom"/>
</dbReference>
<evidence type="ECO:0000313" key="4">
    <source>
        <dbReference type="Proteomes" id="UP001516400"/>
    </source>
</evidence>
<sequence length="690" mass="79710">MKVDMDSEYARWIRIFDITDISKHNKGFVIYKVISLLYPEKCPEAVTKLTVWKRYNDFKKLYGEMKLLHGKYNISDRFPSLPHGTFFKKYDEQALSEKKQSALNFLKYLGNHYQLFTSTEFRKFFETSYTPSSQLNGNITSIRADLNLPGDPEFIRNSDEDDIISDTDSISTISSISPRTDHSDTSVISSVFGNSTTLKLSVEKLSNTTTTESLDNISIATIESLTLIDGQIYSSPPRSPDSDEVYAQYIIDASVHIKMAEELENAKKFEESFVAYKTAIDILLRYGEKEENYDRRRLVKYKTEKYLLRAEKLYNIYLAPEMKSLSTIFQESEEKSKEQRPAMSDLYKYNVVRIIDSGMLVVHSDSQRLFYVKVIHKTTQYLDDNLVLPENVPFMVRLHNYYNCDNALFLVLEYINGVKLLDYLKQIQINPQVNAPIDNLFDKVNNSEISDDDSEKSFSELVSDYKKRKNEESFEIIDKEDILPDDTKNIIDQPIPKSYSTHFENQATPRRKSTINSEDSVHVMNRKIVEWAAELIIAIEKLHILGITCVDLRSRNLLIDEKGQLRMTYMCNVKEMCDVFNNTIDLNLAPEVLGIGPVGQEADWWSFGAILYEILVGMNLNDVHPHYFSSSTILKVPKYVSPEARSLLRQLLVYEPKQRLGTGHHGIDNLKSHPFFKEVEWNALLDKCTH</sequence>
<dbReference type="InterPro" id="IPR036871">
    <property type="entry name" value="PX_dom_sf"/>
</dbReference>
<dbReference type="Gene3D" id="1.10.510.10">
    <property type="entry name" value="Transferase(Phosphotransferase) domain 1"/>
    <property type="match status" value="1"/>
</dbReference>
<dbReference type="InterPro" id="IPR001683">
    <property type="entry name" value="PX_dom"/>
</dbReference>
<dbReference type="PROSITE" id="PS50011">
    <property type="entry name" value="PROTEIN_KINASE_DOM"/>
    <property type="match status" value="1"/>
</dbReference>
<dbReference type="InterPro" id="IPR051866">
    <property type="entry name" value="Intracell_Sig-Traffick_Protein"/>
</dbReference>
<dbReference type="Pfam" id="PF04212">
    <property type="entry name" value="MIT"/>
    <property type="match status" value="1"/>
</dbReference>
<dbReference type="EMBL" id="JABFTP020000083">
    <property type="protein sequence ID" value="KAL3276204.1"/>
    <property type="molecule type" value="Genomic_DNA"/>
</dbReference>
<reference evidence="3 4" key="1">
    <citation type="journal article" date="2021" name="BMC Biol.">
        <title>Horizontally acquired antibacterial genes associated with adaptive radiation of ladybird beetles.</title>
        <authorList>
            <person name="Li H.S."/>
            <person name="Tang X.F."/>
            <person name="Huang Y.H."/>
            <person name="Xu Z.Y."/>
            <person name="Chen M.L."/>
            <person name="Du X.Y."/>
            <person name="Qiu B.Y."/>
            <person name="Chen P.T."/>
            <person name="Zhang W."/>
            <person name="Slipinski A."/>
            <person name="Escalona H.E."/>
            <person name="Waterhouse R.M."/>
            <person name="Zwick A."/>
            <person name="Pang H."/>
        </authorList>
    </citation>
    <scope>NUCLEOTIDE SEQUENCE [LARGE SCALE GENOMIC DNA]</scope>
    <source>
        <strain evidence="3">SYSU2018</strain>
    </source>
</reference>
<dbReference type="PROSITE" id="PS50195">
    <property type="entry name" value="PX"/>
    <property type="match status" value="1"/>
</dbReference>
<proteinExistence type="predicted"/>
<dbReference type="SUPFAM" id="SSF64268">
    <property type="entry name" value="PX domain"/>
    <property type="match status" value="1"/>
</dbReference>
<name>A0ABD2NCA4_9CUCU</name>
<organism evidence="3 4">
    <name type="scientific">Cryptolaemus montrouzieri</name>
    <dbReference type="NCBI Taxonomy" id="559131"/>
    <lineage>
        <taxon>Eukaryota</taxon>
        <taxon>Metazoa</taxon>
        <taxon>Ecdysozoa</taxon>
        <taxon>Arthropoda</taxon>
        <taxon>Hexapoda</taxon>
        <taxon>Insecta</taxon>
        <taxon>Pterygota</taxon>
        <taxon>Neoptera</taxon>
        <taxon>Endopterygota</taxon>
        <taxon>Coleoptera</taxon>
        <taxon>Polyphaga</taxon>
        <taxon>Cucujiformia</taxon>
        <taxon>Coccinelloidea</taxon>
        <taxon>Coccinellidae</taxon>
        <taxon>Scymninae</taxon>
        <taxon>Scymnini</taxon>
        <taxon>Cryptolaemus</taxon>
    </lineage>
</organism>
<dbReference type="SMART" id="SM00312">
    <property type="entry name" value="PX"/>
    <property type="match status" value="1"/>
</dbReference>
<evidence type="ECO:0000259" key="2">
    <source>
        <dbReference type="PROSITE" id="PS50195"/>
    </source>
</evidence>
<dbReference type="Gene3D" id="3.30.200.20">
    <property type="entry name" value="Phosphorylase Kinase, domain 1"/>
    <property type="match status" value="1"/>
</dbReference>
<dbReference type="SMART" id="SM00220">
    <property type="entry name" value="S_TKc"/>
    <property type="match status" value="1"/>
</dbReference>
<dbReference type="Pfam" id="PF00787">
    <property type="entry name" value="PX"/>
    <property type="match status" value="1"/>
</dbReference>
<keyword evidence="4" id="KW-1185">Reference proteome</keyword>